<evidence type="ECO:0000256" key="3">
    <source>
        <dbReference type="ARBA" id="ARBA00022692"/>
    </source>
</evidence>
<feature type="transmembrane region" description="Helical" evidence="6">
    <location>
        <begin position="41"/>
        <end position="61"/>
    </location>
</feature>
<keyword evidence="3 6" id="KW-0812">Transmembrane</keyword>
<organism evidence="7 8">
    <name type="scientific">Lichenibacterium minor</name>
    <dbReference type="NCBI Taxonomy" id="2316528"/>
    <lineage>
        <taxon>Bacteria</taxon>
        <taxon>Pseudomonadati</taxon>
        <taxon>Pseudomonadota</taxon>
        <taxon>Alphaproteobacteria</taxon>
        <taxon>Hyphomicrobiales</taxon>
        <taxon>Lichenihabitantaceae</taxon>
        <taxon>Lichenibacterium</taxon>
    </lineage>
</organism>
<reference evidence="7 8" key="1">
    <citation type="submission" date="2018-12" db="EMBL/GenBank/DDBJ databases">
        <authorList>
            <person name="Grouzdev D.S."/>
            <person name="Krutkina M.S."/>
        </authorList>
    </citation>
    <scope>NUCLEOTIDE SEQUENCE [LARGE SCALE GENOMIC DNA]</scope>
    <source>
        <strain evidence="7 8">RmlP026</strain>
    </source>
</reference>
<keyword evidence="5 6" id="KW-0472">Membrane</keyword>
<evidence type="ECO:0000313" key="7">
    <source>
        <dbReference type="EMBL" id="RYC33931.1"/>
    </source>
</evidence>
<evidence type="ECO:0000256" key="2">
    <source>
        <dbReference type="ARBA" id="ARBA00022475"/>
    </source>
</evidence>
<gene>
    <name evidence="7" type="ORF">D3273_01385</name>
</gene>
<evidence type="ECO:0000256" key="6">
    <source>
        <dbReference type="SAM" id="Phobius"/>
    </source>
</evidence>
<protein>
    <submittedName>
        <fullName evidence="7">LysE family translocator</fullName>
    </submittedName>
</protein>
<comment type="subcellular location">
    <subcellularLocation>
        <location evidence="1">Cell membrane</location>
        <topology evidence="1">Multi-pass membrane protein</topology>
    </subcellularLocation>
</comment>
<reference evidence="7 8" key="2">
    <citation type="submission" date="2019-02" db="EMBL/GenBank/DDBJ databases">
        <title>'Lichenibacterium ramalinii' gen. nov. sp. nov., 'Lichenibacterium minor' gen. nov. sp. nov.</title>
        <authorList>
            <person name="Pankratov T."/>
        </authorList>
    </citation>
    <scope>NUCLEOTIDE SEQUENCE [LARGE SCALE GENOMIC DNA]</scope>
    <source>
        <strain evidence="7 8">RmlP026</strain>
    </source>
</reference>
<dbReference type="Proteomes" id="UP000290759">
    <property type="component" value="Unassembled WGS sequence"/>
</dbReference>
<dbReference type="PANTHER" id="PTHR30086">
    <property type="entry name" value="ARGININE EXPORTER PROTEIN ARGO"/>
    <property type="match status" value="1"/>
</dbReference>
<evidence type="ECO:0000256" key="4">
    <source>
        <dbReference type="ARBA" id="ARBA00022989"/>
    </source>
</evidence>
<dbReference type="GO" id="GO:0005886">
    <property type="term" value="C:plasma membrane"/>
    <property type="evidence" value="ECO:0007669"/>
    <property type="project" value="UniProtKB-SubCell"/>
</dbReference>
<accession>A0A4Q2UF36</accession>
<comment type="caution">
    <text evidence="7">The sequence shown here is derived from an EMBL/GenBank/DDBJ whole genome shotgun (WGS) entry which is preliminary data.</text>
</comment>
<keyword evidence="8" id="KW-1185">Reference proteome</keyword>
<sequence>MPAALLWGLAVFCFVSSITPGPNNLMLMASGVNFGVRRTVPHALGVGIGFVVMVAVVGLGLAGVFAHYPALLVAMKWVGAAYMVWLAAKLARAAPLTSGAAAGMPMTFLQAAAFQWLNPKAWIMALTAVATYTDPADYTRTVLVVALVFGIVNLPCISTWALFGTAMRGALGRPATLRAFNWIMAALLVASLYPVFTE</sequence>
<dbReference type="RefSeq" id="WP_129222791.1">
    <property type="nucleotide sequence ID" value="NZ_QYBB01000001.1"/>
</dbReference>
<evidence type="ECO:0000256" key="5">
    <source>
        <dbReference type="ARBA" id="ARBA00023136"/>
    </source>
</evidence>
<dbReference type="PANTHER" id="PTHR30086:SF20">
    <property type="entry name" value="ARGININE EXPORTER PROTEIN ARGO-RELATED"/>
    <property type="match status" value="1"/>
</dbReference>
<evidence type="ECO:0000313" key="8">
    <source>
        <dbReference type="Proteomes" id="UP000290759"/>
    </source>
</evidence>
<dbReference type="GO" id="GO:0033228">
    <property type="term" value="P:cysteine export across plasma membrane"/>
    <property type="evidence" value="ECO:0007669"/>
    <property type="project" value="TreeGrafter"/>
</dbReference>
<feature type="transmembrane region" description="Helical" evidence="6">
    <location>
        <begin position="142"/>
        <end position="163"/>
    </location>
</feature>
<feature type="transmembrane region" description="Helical" evidence="6">
    <location>
        <begin position="68"/>
        <end position="88"/>
    </location>
</feature>
<feature type="transmembrane region" description="Helical" evidence="6">
    <location>
        <begin position="175"/>
        <end position="196"/>
    </location>
</feature>
<name>A0A4Q2UF36_9HYPH</name>
<keyword evidence="4 6" id="KW-1133">Transmembrane helix</keyword>
<keyword evidence="2" id="KW-1003">Cell membrane</keyword>
<evidence type="ECO:0000256" key="1">
    <source>
        <dbReference type="ARBA" id="ARBA00004651"/>
    </source>
</evidence>
<dbReference type="Pfam" id="PF01810">
    <property type="entry name" value="LysE"/>
    <property type="match status" value="1"/>
</dbReference>
<dbReference type="OrthoDB" id="9812084at2"/>
<dbReference type="EMBL" id="QYBB01000001">
    <property type="protein sequence ID" value="RYC33931.1"/>
    <property type="molecule type" value="Genomic_DNA"/>
</dbReference>
<dbReference type="AlphaFoldDB" id="A0A4Q2UF36"/>
<dbReference type="InterPro" id="IPR001123">
    <property type="entry name" value="LeuE-type"/>
</dbReference>
<proteinExistence type="predicted"/>
<dbReference type="GO" id="GO:0015171">
    <property type="term" value="F:amino acid transmembrane transporter activity"/>
    <property type="evidence" value="ECO:0007669"/>
    <property type="project" value="TreeGrafter"/>
</dbReference>